<dbReference type="GO" id="GO:0005768">
    <property type="term" value="C:endosome"/>
    <property type="evidence" value="ECO:0007669"/>
    <property type="project" value="TreeGrafter"/>
</dbReference>
<dbReference type="GO" id="GO:0046872">
    <property type="term" value="F:metal ion binding"/>
    <property type="evidence" value="ECO:0007669"/>
    <property type="project" value="UniProtKB-KW"/>
</dbReference>
<comment type="caution">
    <text evidence="11">The sequence shown here is derived from an EMBL/GenBank/DDBJ whole genome shotgun (WGS) entry which is preliminary data.</text>
</comment>
<keyword evidence="8" id="KW-0482">Metalloprotease</keyword>
<dbReference type="GO" id="GO:0061578">
    <property type="term" value="F:K63-linked deubiquitinase activity"/>
    <property type="evidence" value="ECO:0007669"/>
    <property type="project" value="InterPro"/>
</dbReference>
<evidence type="ECO:0000256" key="8">
    <source>
        <dbReference type="ARBA" id="ARBA00023049"/>
    </source>
</evidence>
<gene>
    <name evidence="11" type="ORF">INT44_008136</name>
</gene>
<evidence type="ECO:0000256" key="7">
    <source>
        <dbReference type="ARBA" id="ARBA00022833"/>
    </source>
</evidence>
<dbReference type="SUPFAM" id="SSF140856">
    <property type="entry name" value="USP8 N-terminal domain-like"/>
    <property type="match status" value="1"/>
</dbReference>
<accession>A0A8H7UDJ3</accession>
<comment type="similarity">
    <text evidence="2">Belongs to the peptidase M67C family.</text>
</comment>
<dbReference type="InterPro" id="IPR000555">
    <property type="entry name" value="JAMM/MPN+_dom"/>
</dbReference>
<feature type="coiled-coil region" evidence="9">
    <location>
        <begin position="102"/>
        <end position="133"/>
    </location>
</feature>
<name>A0A8H7UDJ3_9FUNG</name>
<proteinExistence type="inferred from homology"/>
<dbReference type="Gene3D" id="3.40.140.10">
    <property type="entry name" value="Cytidine Deaminase, domain 2"/>
    <property type="match status" value="1"/>
</dbReference>
<keyword evidence="12" id="KW-1185">Reference proteome</keyword>
<evidence type="ECO:0000313" key="11">
    <source>
        <dbReference type="EMBL" id="KAG2177622.1"/>
    </source>
</evidence>
<sequence>MPDLHVRPYSIAELNNLSETKVDVNTPIRLYFRSAKSVLQQARVYMNEGDFQEAYRLYMKYTKLGLSELRKHPKFSLAENKVDIKAIEKNCNEALNAMELMKPKLEARYKEYLHRLEKEKERQRKLKEEEGIQSRLRKLAYVEEKTQVDEEPANKPWSLQDELQGVVGVGSQTEAAYRQSLDNSPHVYYPGVLQRNQSDQFTYQANTGDVLIKSPPIPRKEPLVPGNIPLNLPPIPPKVHLDAGPAPSLPPKIELEVSKDISNDVGDFSDATTENGEPLRRINTPSKIMERFLEIASSNTNRNLETCGILCGHLKSNELTVTTLLIPKQTSTSDTCTTENEEDVFEYQDRHDLLTLGWIHTHPTQSCFMSSVDLHTHCSYQLMLPEAIAIVCAPKHKPNYGIFRLTDPPGLDVITRCREPRAFHPHPDVPIYTDALDLGHVRMSPLSFKVVDLR</sequence>
<feature type="domain" description="MPN" evidence="10">
    <location>
        <begin position="281"/>
        <end position="409"/>
    </location>
</feature>
<dbReference type="PROSITE" id="PS50249">
    <property type="entry name" value="MPN"/>
    <property type="match status" value="1"/>
</dbReference>
<dbReference type="SMART" id="SM00232">
    <property type="entry name" value="JAB_MPN"/>
    <property type="match status" value="1"/>
</dbReference>
<dbReference type="GO" id="GO:0140492">
    <property type="term" value="F:metal-dependent deubiquitinase activity"/>
    <property type="evidence" value="ECO:0007669"/>
    <property type="project" value="InterPro"/>
</dbReference>
<dbReference type="CDD" id="cd08066">
    <property type="entry name" value="MPN_AMSH_like"/>
    <property type="match status" value="1"/>
</dbReference>
<dbReference type="SUPFAM" id="SSF102712">
    <property type="entry name" value="JAB1/MPN domain"/>
    <property type="match status" value="1"/>
</dbReference>
<dbReference type="Gene3D" id="1.20.58.80">
    <property type="entry name" value="Phosphotransferase system, lactose/cellobiose-type IIA subunit"/>
    <property type="match status" value="1"/>
</dbReference>
<dbReference type="GO" id="GO:0070536">
    <property type="term" value="P:protein K63-linked deubiquitination"/>
    <property type="evidence" value="ECO:0007669"/>
    <property type="project" value="InterPro"/>
</dbReference>
<keyword evidence="9" id="KW-0175">Coiled coil</keyword>
<dbReference type="GO" id="GO:0006508">
    <property type="term" value="P:proteolysis"/>
    <property type="evidence" value="ECO:0007669"/>
    <property type="project" value="UniProtKB-KW"/>
</dbReference>
<dbReference type="Proteomes" id="UP000612746">
    <property type="component" value="Unassembled WGS sequence"/>
</dbReference>
<evidence type="ECO:0000313" key="12">
    <source>
        <dbReference type="Proteomes" id="UP000612746"/>
    </source>
</evidence>
<keyword evidence="3" id="KW-0645">Protease</keyword>
<evidence type="ECO:0000256" key="9">
    <source>
        <dbReference type="SAM" id="Coils"/>
    </source>
</evidence>
<dbReference type="Pfam" id="PF08969">
    <property type="entry name" value="USP8_dimer"/>
    <property type="match status" value="1"/>
</dbReference>
<dbReference type="FunFam" id="3.40.140.10:FF:000033">
    <property type="entry name" value="AMSH-like protease sst2"/>
    <property type="match status" value="1"/>
</dbReference>
<dbReference type="InterPro" id="IPR044098">
    <property type="entry name" value="STAMBP/STALP-like_MPN"/>
</dbReference>
<evidence type="ECO:0000256" key="3">
    <source>
        <dbReference type="ARBA" id="ARBA00022670"/>
    </source>
</evidence>
<dbReference type="PANTHER" id="PTHR12947">
    <property type="entry name" value="AMSH-LIKE PROTEASE"/>
    <property type="match status" value="1"/>
</dbReference>
<keyword evidence="6" id="KW-0378">Hydrolase</keyword>
<dbReference type="EMBL" id="JAEPRA010000012">
    <property type="protein sequence ID" value="KAG2177622.1"/>
    <property type="molecule type" value="Genomic_DNA"/>
</dbReference>
<dbReference type="OrthoDB" id="3640at2759"/>
<keyword evidence="4" id="KW-0479">Metal-binding</keyword>
<dbReference type="AlphaFoldDB" id="A0A8H7UDJ3"/>
<dbReference type="InterPro" id="IPR015063">
    <property type="entry name" value="USP8_dimer"/>
</dbReference>
<dbReference type="PANTHER" id="PTHR12947:SF13">
    <property type="entry name" value="FI19924P1"/>
    <property type="match status" value="1"/>
</dbReference>
<keyword evidence="5" id="KW-0833">Ubl conjugation pathway</keyword>
<dbReference type="InterPro" id="IPR037518">
    <property type="entry name" value="MPN"/>
</dbReference>
<dbReference type="GO" id="GO:0016020">
    <property type="term" value="C:membrane"/>
    <property type="evidence" value="ECO:0007669"/>
    <property type="project" value="TreeGrafter"/>
</dbReference>
<evidence type="ECO:0000259" key="10">
    <source>
        <dbReference type="PROSITE" id="PS50249"/>
    </source>
</evidence>
<evidence type="ECO:0000256" key="4">
    <source>
        <dbReference type="ARBA" id="ARBA00022723"/>
    </source>
</evidence>
<dbReference type="Pfam" id="PF01398">
    <property type="entry name" value="JAB"/>
    <property type="match status" value="1"/>
</dbReference>
<evidence type="ECO:0000256" key="1">
    <source>
        <dbReference type="ARBA" id="ARBA00001947"/>
    </source>
</evidence>
<protein>
    <recommendedName>
        <fullName evidence="10">MPN domain-containing protein</fullName>
    </recommendedName>
</protein>
<evidence type="ECO:0000256" key="5">
    <source>
        <dbReference type="ARBA" id="ARBA00022786"/>
    </source>
</evidence>
<reference evidence="11" key="1">
    <citation type="submission" date="2020-12" db="EMBL/GenBank/DDBJ databases">
        <title>Metabolic potential, ecology and presence of endohyphal bacteria is reflected in genomic diversity of Mucoromycotina.</title>
        <authorList>
            <person name="Muszewska A."/>
            <person name="Okrasinska A."/>
            <person name="Steczkiewicz K."/>
            <person name="Drgas O."/>
            <person name="Orlowska M."/>
            <person name="Perlinska-Lenart U."/>
            <person name="Aleksandrzak-Piekarczyk T."/>
            <person name="Szatraj K."/>
            <person name="Zielenkiewicz U."/>
            <person name="Pilsyk S."/>
            <person name="Malc E."/>
            <person name="Mieczkowski P."/>
            <person name="Kruszewska J.S."/>
            <person name="Biernat P."/>
            <person name="Pawlowska J."/>
        </authorList>
    </citation>
    <scope>NUCLEOTIDE SEQUENCE</scope>
    <source>
        <strain evidence="11">WA0000051536</strain>
    </source>
</reference>
<evidence type="ECO:0000256" key="6">
    <source>
        <dbReference type="ARBA" id="ARBA00022801"/>
    </source>
</evidence>
<evidence type="ECO:0000256" key="2">
    <source>
        <dbReference type="ARBA" id="ARBA00010981"/>
    </source>
</evidence>
<comment type="cofactor">
    <cofactor evidence="1">
        <name>Zn(2+)</name>
        <dbReference type="ChEBI" id="CHEBI:29105"/>
    </cofactor>
</comment>
<keyword evidence="7" id="KW-0862">Zinc</keyword>
<organism evidence="11 12">
    <name type="scientific">Umbelopsis vinacea</name>
    <dbReference type="NCBI Taxonomy" id="44442"/>
    <lineage>
        <taxon>Eukaryota</taxon>
        <taxon>Fungi</taxon>
        <taxon>Fungi incertae sedis</taxon>
        <taxon>Mucoromycota</taxon>
        <taxon>Mucoromycotina</taxon>
        <taxon>Umbelopsidomycetes</taxon>
        <taxon>Umbelopsidales</taxon>
        <taxon>Umbelopsidaceae</taxon>
        <taxon>Umbelopsis</taxon>
    </lineage>
</organism>